<keyword evidence="6" id="KW-0418">Kinase</keyword>
<evidence type="ECO:0000256" key="5">
    <source>
        <dbReference type="ARBA" id="ARBA00022741"/>
    </source>
</evidence>
<dbReference type="GO" id="GO:0000155">
    <property type="term" value="F:phosphorelay sensor kinase activity"/>
    <property type="evidence" value="ECO:0007669"/>
    <property type="project" value="InterPro"/>
</dbReference>
<evidence type="ECO:0000256" key="11">
    <source>
        <dbReference type="PROSITE-ProRule" id="PRU00169"/>
    </source>
</evidence>
<keyword evidence="5" id="KW-0547">Nucleotide-binding</keyword>
<feature type="modified residue" description="4-aspartylphosphate" evidence="11">
    <location>
        <position position="3147"/>
    </location>
</feature>
<name>A0A6P0CE79_9RHOB</name>
<dbReference type="SUPFAM" id="SSF55781">
    <property type="entry name" value="GAF domain-like"/>
    <property type="match status" value="15"/>
</dbReference>
<dbReference type="SUPFAM" id="SSF55874">
    <property type="entry name" value="ATPase domain of HSP90 chaperone/DNA topoisomerase II/histidine kinase"/>
    <property type="match status" value="1"/>
</dbReference>
<dbReference type="EC" id="2.7.13.3" evidence="2"/>
<evidence type="ECO:0000256" key="10">
    <source>
        <dbReference type="ARBA" id="ARBA00068150"/>
    </source>
</evidence>
<dbReference type="InterPro" id="IPR003018">
    <property type="entry name" value="GAF"/>
</dbReference>
<dbReference type="Gene3D" id="3.30.565.10">
    <property type="entry name" value="Histidine kinase-like ATPase, C-terminal domain"/>
    <property type="match status" value="1"/>
</dbReference>
<evidence type="ECO:0000313" key="17">
    <source>
        <dbReference type="Proteomes" id="UP000468591"/>
    </source>
</evidence>
<dbReference type="Proteomes" id="UP000468591">
    <property type="component" value="Unassembled WGS sequence"/>
</dbReference>
<evidence type="ECO:0000313" key="16">
    <source>
        <dbReference type="EMBL" id="NEK24492.1"/>
    </source>
</evidence>
<dbReference type="FunFam" id="3.30.565.10:FF:000010">
    <property type="entry name" value="Sensor histidine kinase RcsC"/>
    <property type="match status" value="1"/>
</dbReference>
<evidence type="ECO:0000259" key="14">
    <source>
        <dbReference type="PROSITE" id="PS50109"/>
    </source>
</evidence>
<dbReference type="Pfam" id="PF00512">
    <property type="entry name" value="HisKA"/>
    <property type="match status" value="1"/>
</dbReference>
<dbReference type="Pfam" id="PF02518">
    <property type="entry name" value="HATPase_c"/>
    <property type="match status" value="1"/>
</dbReference>
<dbReference type="InterPro" id="IPR036097">
    <property type="entry name" value="HisK_dim/P_sf"/>
</dbReference>
<protein>
    <recommendedName>
        <fullName evidence="10">Sensory/regulatory protein RpfC</fullName>
        <ecNumber evidence="2">2.7.13.3</ecNumber>
    </recommendedName>
</protein>
<evidence type="ECO:0000256" key="4">
    <source>
        <dbReference type="ARBA" id="ARBA00022679"/>
    </source>
</evidence>
<dbReference type="PANTHER" id="PTHR45339">
    <property type="entry name" value="HYBRID SIGNAL TRANSDUCTION HISTIDINE KINASE J"/>
    <property type="match status" value="1"/>
</dbReference>
<dbReference type="Gene3D" id="3.30.450.40">
    <property type="match status" value="15"/>
</dbReference>
<evidence type="ECO:0000256" key="8">
    <source>
        <dbReference type="ARBA" id="ARBA00023012"/>
    </source>
</evidence>
<keyword evidence="7" id="KW-0067">ATP-binding</keyword>
<dbReference type="CDD" id="cd17546">
    <property type="entry name" value="REC_hyHK_CKI1_RcsC-like"/>
    <property type="match status" value="2"/>
</dbReference>
<gene>
    <name evidence="16" type="ORF">GV827_19105</name>
</gene>
<dbReference type="InterPro" id="IPR005467">
    <property type="entry name" value="His_kinase_dom"/>
</dbReference>
<sequence>MKNTSKTTSSGQATKSGGASGGDAGLSAQLAAMAEILSVVAESREDQAPVFAAILKNAKVLCNADMAALILASPEDATQRLAAHINVLPRTVEMFETGQMKVDPNLSYAAKCIVEGRLLAWADMGESDLYRAGSPIVRAMVDESGIRSVLFVPLLKDDAAIGLITLFREDVNPFDQSEIALVENFATQAVIAIENVRQFREVQTRLEREQATREILSVISQSRDDETPVFRAILDRAERLCQATGSGLQLVNEARTHLLMMDSKGDDHGSFPLGFGFDLNEPLGMCMAVKEARVVLIEDLKETDLYRAGHPGRVALVDVEGVRTHLHVPLVKNGVGFGNITLSRKTVSPFSPDEIALVESFADQAVIALENVRQFRALQSQLAREEATGEILSVISQSRNDDAQVFSTVLEQAAKVCGADQAAVLLANPSGTRCRMMASWGEVRRAFEDGAEFPMEGTLPAISAILKGEVVHVEDMAQTPEYLARQPIAVEVVETEGIRTRLAVPMFQNGKPIGSIAVSRREARAFAPADIGLLERFAQHAVIAIENTRQFREVQTRLEREAASREILEVISQTRDDGQPVFQSILKNASRLCQAPLAFLSLADHDRDRVTIPANIGTRQAFGDILANFDEPLTGSDLVAIRPMLDGQIIRQDDIADDPLYFRDRNARRVAMVEVEGARSVLAVPLMREGRGLGVIVLYRREVSPFSDDDVDLIRTFAAQAVIALENVSQFRAVQQRTAEVEEALEYQMATAEVLDVISRSPDNLIPVLQAILQVSSRICRLPDAFVSLLDPADGRFHVISQINISQAFHTFLKENPFKPGTRSATARAAFTGKTSYIEDMIVDPDYQLDIAVKSEDYRSVLAVPLNRDGETIGVITLGGREAASFTTSQVDLMETFAAQAIIAIGNARLFDEVQQRTAEVEEALVREQASAEILQVINEATTDLQPVFDLIAVKSAELCRAKYCVLDRFDGAALHFCAQHGFPAEKVPELVADYPITAAKGHMATEVAKSGEIIHFEDGQAADYYDPEYAAAVGFRRLLGVPIKADGRVWGAITLAWPDTTPPTTSNIELVQSFAAQASIAIENVRLLRETQERTAEVEEALEYQKASSEVLEVISRSPDRVQPVLDAILDVVARIMRHKGGYIALLNEETGFFEPQAVSHASPEMARIVWESKLAADDTTTTGRVAVTGKTVHIPDLEQDANYGWADKAQVGEYASTVGVPLNNHGRTVGVITVAHTRKNSFTDKQIALFETFAAQAVIALNNAKLFDEVQKRTAEVEESLEYQTATSEVLGVISRSPNAVEPVLEAILEVAARLCTPQYGYIALLDAADGLYHIHNTHGVDKDFKAFLAANPVRPVHGSSTGREALLGETVYIRNTETDESYEWKEASRKGGYLSSLAVPLMREGKCVGVIALADEKAEAYSDRQIRLLETFASQAVIALNNTRLFTALEERTAEVEEALERQKVTSEILRAISQSPTDVQPVMETIVSNATQLIHADMAIFHLRDEDYYFPAAGSGPNGVLITERVQEGARQLAKRFSADGLPLLPLAPEQNFPSRAMVSGEVQHITDWPNADIPAHEVERGKQLGLTSAIYIPLVQGGTCLGSLALGSTTETSFSEQDIALAKSFCDQAVIALRNTQLFVQTQEALEQQTASAEILSVISQSVEDTKPVFEKILDSCERLIPCPDLGILTLESDGLVHLGEIRGTYGRKLAEGFQPMPIARSLLEPVMETRSRCYEVNPLTDPDVSPVIKRMAERDGDFAIVVSPMLWKGEVVGVITLGRPHTYGHQASFSDREMDLLDSFADQAVIAIQNARMFKETQDALVRQTASAEVLRVVSETQDDLTPVFDAILSRAAGICGAPLASLNLVNEDRTFADLVAHQGEQLDVLSVGETKWEMKPGLSVADSILTGKPVHLHDLKDTDAYRQGNPVRRMAVDEEGIRTFLAIPLVHKGQGIGNIVLYKREVKPFTNEDIALLESFADQAVIAIQNARLFKETQAALSRQTASANVLRVISESPTDVTPVFEEIVTSGVSLIDCDLAIALRTDGDFAWQEAVASPAGLDAEFTNTKLRMSEVDNVPSRSMLSGEIIHVPDWDTADFGEFDAAVRARHGFKSSLIVPMMRGETCLGSFSFIRKTKRPFSPDEIAMAESFADQALIAIENVRLFNETQTALIRQTASADILRVISGAQQDARPVFEAISQAGMNLLSCEGAAVMIRKGDHFIPEGGMQVSGGLKSLSPEPVKIDPELNYPSQVFESGEVIHIPDFAAVEVPVHERVSVPKFGMKSAVFLPMKRDGITLGVLVFTRVTAPKAFTEEEIELAQSFCDQALIAVENVRLFNETQTSLARQTASAEILRVISQSPDDVRPVFEAIAEAGVRLISSDIVAAMTAQEGTFEVLARVTEEGVGSLEGDQTFPVNPDPKTSFPAWVAHEKRLLHLPDWDELDLSPFEQVTYDRHGIRAALLVPLLKADTCLGVLVFARQTAGAFTDDEIKLAEAFADQAVIAIENVRLFRETQKALARQTASAEVLRTISASPTSVQPVFEEIVLAAVRIVQCDFSVALIRQGDGFIYLAGATEEGLRENRGLPEIMPLDPAQNFPSRCFETKKKLHFPDWSKADLPQFEQRVGEVNRIASALYMPLVRGEDCFGVLTFARHTAVAFSDEEIDLAQSFCDQAVIAIENVRLFREAQEAREEAEKANEAKSAFLATMSHEIRTPMNAVIGMSGLLMDTELDAEQHDYARTIRDSGDALLGIINEILDFSKIEAGQMDIEEHPFDLRECIESALDLIGGRAAEKQLDLAYLYEDAVPAGISADLTRLRQILLNLLSNAVKFTDSGEVVLSVDATKSTRGRVQLHFTVRDTGIGLTDKGMSRLFQSFSQADSSTTRKYGGTGLGLAISKRLAELMGGKMWAESDGAGKGSTFHFTILAKPAKLPKGKARSLVGEQEELRGKRLMVVDDNETNLKILSLQTKKWGTETLAFGTPSDGLKALKSGEAFDLAILDMHMPEMDGVALAQAIRKLKPDLPMILFSSLGLRDIETDEGLFAAYLAKPLRQSQLFDTLVTLFAPTTPATRTVKTTDKPKTDPDMAKRHPLRILLAEDNLVNQKLATRLLEQMGYRTDLASNGIEALESVARQTYDVVLMDVQMPEMDGLEASRRINRDHPDNRPRIIAMTANAMQGDREMCLAAGMDDYIAKPIRVDRLIEALLEVPPHRKESP</sequence>
<dbReference type="CDD" id="cd16922">
    <property type="entry name" value="HATPase_EvgS-ArcB-TorS-like"/>
    <property type="match status" value="1"/>
</dbReference>
<dbReference type="InterPro" id="IPR011006">
    <property type="entry name" value="CheY-like_superfamily"/>
</dbReference>
<keyword evidence="8" id="KW-0902">Two-component regulatory system</keyword>
<dbReference type="InterPro" id="IPR036890">
    <property type="entry name" value="HATPase_C_sf"/>
</dbReference>
<feature type="coiled-coil region" evidence="12">
    <location>
        <begin position="2685"/>
        <end position="2712"/>
    </location>
</feature>
<dbReference type="SUPFAM" id="SSF52172">
    <property type="entry name" value="CheY-like"/>
    <property type="match status" value="2"/>
</dbReference>
<keyword evidence="3 11" id="KW-0597">Phosphoprotein</keyword>
<feature type="compositionally biased region" description="Polar residues" evidence="13">
    <location>
        <begin position="1"/>
        <end position="15"/>
    </location>
</feature>
<dbReference type="InterPro" id="IPR004358">
    <property type="entry name" value="Sig_transdc_His_kin-like_C"/>
</dbReference>
<feature type="domain" description="Histidine kinase" evidence="14">
    <location>
        <begin position="2712"/>
        <end position="2934"/>
    </location>
</feature>
<comment type="subunit">
    <text evidence="9">At low DSF concentrations, interacts with RpfF.</text>
</comment>
<keyword evidence="12" id="KW-0175">Coiled coil</keyword>
<dbReference type="InterPro" id="IPR003661">
    <property type="entry name" value="HisK_dim/P_dom"/>
</dbReference>
<dbReference type="PANTHER" id="PTHR45339:SF1">
    <property type="entry name" value="HYBRID SIGNAL TRANSDUCTION HISTIDINE KINASE J"/>
    <property type="match status" value="1"/>
</dbReference>
<dbReference type="Gene3D" id="1.10.287.130">
    <property type="match status" value="1"/>
</dbReference>
<evidence type="ECO:0000256" key="3">
    <source>
        <dbReference type="ARBA" id="ARBA00022553"/>
    </source>
</evidence>
<feature type="domain" description="Response regulatory" evidence="15">
    <location>
        <begin position="2956"/>
        <end position="3069"/>
    </location>
</feature>
<dbReference type="SUPFAM" id="SSF47384">
    <property type="entry name" value="Homodimeric domain of signal transducing histidine kinase"/>
    <property type="match status" value="1"/>
</dbReference>
<feature type="domain" description="Response regulatory" evidence="15">
    <location>
        <begin position="3098"/>
        <end position="3214"/>
    </location>
</feature>
<feature type="modified residue" description="4-aspartylphosphate" evidence="11">
    <location>
        <position position="3006"/>
    </location>
</feature>
<keyword evidence="17" id="KW-1185">Reference proteome</keyword>
<dbReference type="SMART" id="SM00448">
    <property type="entry name" value="REC"/>
    <property type="match status" value="2"/>
</dbReference>
<evidence type="ECO:0000256" key="7">
    <source>
        <dbReference type="ARBA" id="ARBA00022840"/>
    </source>
</evidence>
<accession>A0A6P0CE79</accession>
<dbReference type="FunFam" id="1.10.287.130:FF:000002">
    <property type="entry name" value="Two-component osmosensing histidine kinase"/>
    <property type="match status" value="1"/>
</dbReference>
<dbReference type="InterPro" id="IPR001789">
    <property type="entry name" value="Sig_transdc_resp-reg_receiver"/>
</dbReference>
<feature type="region of interest" description="Disordered" evidence="13">
    <location>
        <begin position="1"/>
        <end position="21"/>
    </location>
</feature>
<dbReference type="EMBL" id="JAABNT010000016">
    <property type="protein sequence ID" value="NEK24492.1"/>
    <property type="molecule type" value="Genomic_DNA"/>
</dbReference>
<dbReference type="Pfam" id="PF13185">
    <property type="entry name" value="GAF_2"/>
    <property type="match status" value="9"/>
</dbReference>
<evidence type="ECO:0000256" key="6">
    <source>
        <dbReference type="ARBA" id="ARBA00022777"/>
    </source>
</evidence>
<keyword evidence="4" id="KW-0808">Transferase</keyword>
<dbReference type="InterPro" id="IPR029016">
    <property type="entry name" value="GAF-like_dom_sf"/>
</dbReference>
<dbReference type="PROSITE" id="PS50109">
    <property type="entry name" value="HIS_KIN"/>
    <property type="match status" value="1"/>
</dbReference>
<evidence type="ECO:0000256" key="2">
    <source>
        <dbReference type="ARBA" id="ARBA00012438"/>
    </source>
</evidence>
<comment type="caution">
    <text evidence="16">The sequence shown here is derived from an EMBL/GenBank/DDBJ whole genome shotgun (WGS) entry which is preliminary data.</text>
</comment>
<evidence type="ECO:0000256" key="9">
    <source>
        <dbReference type="ARBA" id="ARBA00064003"/>
    </source>
</evidence>
<dbReference type="InterPro" id="IPR003594">
    <property type="entry name" value="HATPase_dom"/>
</dbReference>
<evidence type="ECO:0000259" key="15">
    <source>
        <dbReference type="PROSITE" id="PS50110"/>
    </source>
</evidence>
<evidence type="ECO:0000256" key="1">
    <source>
        <dbReference type="ARBA" id="ARBA00000085"/>
    </source>
</evidence>
<evidence type="ECO:0000256" key="12">
    <source>
        <dbReference type="SAM" id="Coils"/>
    </source>
</evidence>
<dbReference type="Gene3D" id="3.40.50.2300">
    <property type="match status" value="2"/>
</dbReference>
<dbReference type="GO" id="GO:0005524">
    <property type="term" value="F:ATP binding"/>
    <property type="evidence" value="ECO:0007669"/>
    <property type="project" value="UniProtKB-KW"/>
</dbReference>
<proteinExistence type="predicted"/>
<dbReference type="Pfam" id="PF01590">
    <property type="entry name" value="GAF"/>
    <property type="match status" value="6"/>
</dbReference>
<dbReference type="Pfam" id="PF00072">
    <property type="entry name" value="Response_reg"/>
    <property type="match status" value="2"/>
</dbReference>
<evidence type="ECO:0000256" key="13">
    <source>
        <dbReference type="SAM" id="MobiDB-lite"/>
    </source>
</evidence>
<organism evidence="16 17">
    <name type="scientific">Sulfitobacter sediminilitoris</name>
    <dbReference type="NCBI Taxonomy" id="2698830"/>
    <lineage>
        <taxon>Bacteria</taxon>
        <taxon>Pseudomonadati</taxon>
        <taxon>Pseudomonadota</taxon>
        <taxon>Alphaproteobacteria</taxon>
        <taxon>Rhodobacterales</taxon>
        <taxon>Roseobacteraceae</taxon>
        <taxon>Sulfitobacter</taxon>
    </lineage>
</organism>
<dbReference type="CDD" id="cd00082">
    <property type="entry name" value="HisKA"/>
    <property type="match status" value="1"/>
</dbReference>
<dbReference type="PRINTS" id="PR00344">
    <property type="entry name" value="BCTRLSENSOR"/>
</dbReference>
<dbReference type="SMART" id="SM00388">
    <property type="entry name" value="HisKA"/>
    <property type="match status" value="1"/>
</dbReference>
<dbReference type="SMART" id="SM00387">
    <property type="entry name" value="HATPase_c"/>
    <property type="match status" value="1"/>
</dbReference>
<comment type="catalytic activity">
    <reaction evidence="1">
        <text>ATP + protein L-histidine = ADP + protein N-phospho-L-histidine.</text>
        <dbReference type="EC" id="2.7.13.3"/>
    </reaction>
</comment>
<dbReference type="PROSITE" id="PS50110">
    <property type="entry name" value="RESPONSE_REGULATORY"/>
    <property type="match status" value="2"/>
</dbReference>
<dbReference type="SMART" id="SM00065">
    <property type="entry name" value="GAF"/>
    <property type="match status" value="15"/>
</dbReference>
<reference evidence="16 17" key="1">
    <citation type="submission" date="2020-01" db="EMBL/GenBank/DDBJ databases">
        <title>Sulfitobacter sediminilitoris sp. nov., isolated from a tidal flat.</title>
        <authorList>
            <person name="Park S."/>
            <person name="Yoon J.-H."/>
        </authorList>
    </citation>
    <scope>NUCLEOTIDE SEQUENCE [LARGE SCALE GENOMIC DNA]</scope>
    <source>
        <strain evidence="16 17">JBTF-M27</strain>
    </source>
</reference>